<keyword evidence="1" id="KW-0732">Signal</keyword>
<comment type="caution">
    <text evidence="2">The sequence shown here is derived from an EMBL/GenBank/DDBJ whole genome shotgun (WGS) entry which is preliminary data.</text>
</comment>
<evidence type="ECO:0008006" key="4">
    <source>
        <dbReference type="Google" id="ProtNLM"/>
    </source>
</evidence>
<name>A0A414JCF5_9FIRM</name>
<dbReference type="EMBL" id="QSKF01000001">
    <property type="protein sequence ID" value="RHE42162.1"/>
    <property type="molecule type" value="Genomic_DNA"/>
</dbReference>
<evidence type="ECO:0000313" key="3">
    <source>
        <dbReference type="Proteomes" id="UP000283745"/>
    </source>
</evidence>
<accession>A0A414JCF5</accession>
<feature type="signal peptide" evidence="1">
    <location>
        <begin position="1"/>
        <end position="24"/>
    </location>
</feature>
<evidence type="ECO:0000313" key="2">
    <source>
        <dbReference type="EMBL" id="RHE42162.1"/>
    </source>
</evidence>
<protein>
    <recommendedName>
        <fullName evidence="4">Glucan-binding repeat</fullName>
    </recommendedName>
</protein>
<proteinExistence type="predicted"/>
<sequence length="216" mass="24152">MKKFKKVFAVLLLMLLIAAPVVTAATQPVTVEAAARTKTKLKKVKGKYYAYENGKKVCNKWRTIKVGKKKYRFYFDKKGRAYQANKAAMGKTGVLVKKIKGKYYGFDYQGHMVKGLRGGSSSAYSMPNLYFFNSKGVYDKKKTAMYRNAAKINSNAAQIKKLLGKYKKVSVIGESCFGNGKGSDVVYVYDNIELSVFRPTGKDASAEIVESVSQRY</sequence>
<evidence type="ECO:0000256" key="1">
    <source>
        <dbReference type="SAM" id="SignalP"/>
    </source>
</evidence>
<dbReference type="AlphaFoldDB" id="A0A414JCF5"/>
<feature type="chain" id="PRO_5039670101" description="Glucan-binding repeat" evidence="1">
    <location>
        <begin position="25"/>
        <end position="216"/>
    </location>
</feature>
<gene>
    <name evidence="2" type="ORF">DW740_02340</name>
</gene>
<reference evidence="2 3" key="1">
    <citation type="submission" date="2018-08" db="EMBL/GenBank/DDBJ databases">
        <title>A genome reference for cultivated species of the human gut microbiota.</title>
        <authorList>
            <person name="Zou Y."/>
            <person name="Xue W."/>
            <person name="Luo G."/>
        </authorList>
    </citation>
    <scope>NUCLEOTIDE SEQUENCE [LARGE SCALE GENOMIC DNA]</scope>
    <source>
        <strain evidence="2 3">AM28-23</strain>
    </source>
</reference>
<dbReference type="Gene3D" id="2.10.270.10">
    <property type="entry name" value="Cholin Binding"/>
    <property type="match status" value="1"/>
</dbReference>
<organism evidence="2 3">
    <name type="scientific">Blautia obeum</name>
    <dbReference type="NCBI Taxonomy" id="40520"/>
    <lineage>
        <taxon>Bacteria</taxon>
        <taxon>Bacillati</taxon>
        <taxon>Bacillota</taxon>
        <taxon>Clostridia</taxon>
        <taxon>Lachnospirales</taxon>
        <taxon>Lachnospiraceae</taxon>
        <taxon>Blautia</taxon>
    </lineage>
</organism>
<dbReference type="RefSeq" id="WP_118049385.1">
    <property type="nucleotide sequence ID" value="NZ_CABJFK010000001.1"/>
</dbReference>
<dbReference type="SUPFAM" id="SSF69360">
    <property type="entry name" value="Cell wall binding repeat"/>
    <property type="match status" value="1"/>
</dbReference>
<dbReference type="Proteomes" id="UP000283745">
    <property type="component" value="Unassembled WGS sequence"/>
</dbReference>